<sequence length="166" mass="17332">MRVPSLAAAFGLLAGVVLGAPAAAQEFDRVGGIAVDVRPLQVYARGPQTELLRAVLTEAMQRSFGDRIVRGAPTLVVRVSGLSLAAYGGAQGGDRSSLGGSGTTDYLDGEAVLVGRGGEILARHPQLSALPASSGGAWYDPASERRRVAALAEHYAQWLRRRLPAQ</sequence>
<dbReference type="RefSeq" id="WP_076640652.1">
    <property type="nucleotide sequence ID" value="NZ_CP019322.1"/>
</dbReference>
<proteinExistence type="predicted"/>
<dbReference type="EMBL" id="LT962688">
    <property type="protein sequence ID" value="SOR31664.1"/>
    <property type="molecule type" value="Genomic_DNA"/>
</dbReference>
<accession>A0A1P8QJK1</accession>
<organism evidence="1 2">
    <name type="scientific">Methylorubrum extorquens</name>
    <name type="common">Methylobacterium dichloromethanicum</name>
    <name type="synonym">Methylobacterium extorquens</name>
    <dbReference type="NCBI Taxonomy" id="408"/>
    <lineage>
        <taxon>Bacteria</taxon>
        <taxon>Pseudomonadati</taxon>
        <taxon>Pseudomonadota</taxon>
        <taxon>Alphaproteobacteria</taxon>
        <taxon>Hyphomicrobiales</taxon>
        <taxon>Methylobacteriaceae</taxon>
        <taxon>Methylorubrum</taxon>
    </lineage>
</organism>
<protein>
    <submittedName>
        <fullName evidence="1">Uncharacterized protein</fullName>
    </submittedName>
</protein>
<evidence type="ECO:0000313" key="1">
    <source>
        <dbReference type="EMBL" id="SOR31664.1"/>
    </source>
</evidence>
<dbReference type="AlphaFoldDB" id="A0A1P8QJK1"/>
<dbReference type="Proteomes" id="UP000233769">
    <property type="component" value="Chromosome tk0001"/>
</dbReference>
<evidence type="ECO:0000313" key="2">
    <source>
        <dbReference type="Proteomes" id="UP000233769"/>
    </source>
</evidence>
<gene>
    <name evidence="1" type="ORF">TK0001_5079</name>
</gene>
<name>A0A1P8QJK1_METEX</name>
<reference evidence="2" key="1">
    <citation type="submission" date="2017-10" db="EMBL/GenBank/DDBJ databases">
        <authorList>
            <person name="Regsiter A."/>
            <person name="William W."/>
        </authorList>
    </citation>
    <scope>NUCLEOTIDE SEQUENCE [LARGE SCALE GENOMIC DNA]</scope>
</reference>